<keyword evidence="5" id="KW-1185">Reference proteome</keyword>
<reference evidence="4" key="1">
    <citation type="submission" date="2020-08" db="EMBL/GenBank/DDBJ databases">
        <title>Whole genome shotgun sequence of Polymorphospora rubra NBRC 101157.</title>
        <authorList>
            <person name="Komaki H."/>
            <person name="Tamura T."/>
        </authorList>
    </citation>
    <scope>NUCLEOTIDE SEQUENCE</scope>
    <source>
        <strain evidence="4">NBRC 101157</strain>
    </source>
</reference>
<dbReference type="InterPro" id="IPR000917">
    <property type="entry name" value="Sulfatase_N"/>
</dbReference>
<evidence type="ECO:0000313" key="5">
    <source>
        <dbReference type="Proteomes" id="UP000680866"/>
    </source>
</evidence>
<keyword evidence="1" id="KW-0479">Metal-binding</keyword>
<organism evidence="4 5">
    <name type="scientific">Polymorphospora rubra</name>
    <dbReference type="NCBI Taxonomy" id="338584"/>
    <lineage>
        <taxon>Bacteria</taxon>
        <taxon>Bacillati</taxon>
        <taxon>Actinomycetota</taxon>
        <taxon>Actinomycetes</taxon>
        <taxon>Micromonosporales</taxon>
        <taxon>Micromonosporaceae</taxon>
        <taxon>Polymorphospora</taxon>
    </lineage>
</organism>
<evidence type="ECO:0000313" key="4">
    <source>
        <dbReference type="EMBL" id="BCJ69473.1"/>
    </source>
</evidence>
<dbReference type="EMBL" id="AP023359">
    <property type="protein sequence ID" value="BCJ69473.1"/>
    <property type="molecule type" value="Genomic_DNA"/>
</dbReference>
<evidence type="ECO:0000259" key="3">
    <source>
        <dbReference type="Pfam" id="PF00884"/>
    </source>
</evidence>
<name>A0A810ND99_9ACTN</name>
<dbReference type="Proteomes" id="UP000680866">
    <property type="component" value="Chromosome"/>
</dbReference>
<dbReference type="GO" id="GO:0005737">
    <property type="term" value="C:cytoplasm"/>
    <property type="evidence" value="ECO:0007669"/>
    <property type="project" value="TreeGrafter"/>
</dbReference>
<feature type="domain" description="Sulfatase N-terminal" evidence="3">
    <location>
        <begin position="14"/>
        <end position="304"/>
    </location>
</feature>
<accession>A0A810ND99</accession>
<dbReference type="PANTHER" id="PTHR45953:SF1">
    <property type="entry name" value="IDURONATE 2-SULFATASE"/>
    <property type="match status" value="1"/>
</dbReference>
<dbReference type="InterPro" id="IPR017850">
    <property type="entry name" value="Alkaline_phosphatase_core_sf"/>
</dbReference>
<sequence>MPHTIDMPGRRLNVLLLHCHDLGRFLGCYGVPTVDTPCLDQLAASGVMFSRAFSTAPQCSPSRASLFTGRFPQQNGVLGLTHARFGWDLLPGERHLARLLKDHGYVTSLVGVQHESRVLPDEAVARRLGFDGVQTGGRGEIVADRAIDRLARFAEADQPFYLQVGFREPHRLPGHRDPMGVMGFIGDHMSPYDERGVTVPGYLVDDASAREEVAELQGAVRYMDACVGRVLTELDDLGLTDNTIVLFVTDHGLALPRAKCTLYDPGLEIALLARAPALGWQGGRTVTDLVSGIDLVPTLLDALGLPVTADMAGISQVPAIRGTAHRPHPAIFGQLTYHDYYDPRRCARTGSRKLIVNFSSAPSIMDGSQSWHRRCTPRVAPSSLVATHPLAELYDLDTDPYEMLNVVDDPRYAADRVTLLATLYGWLAEVDDPLLTGPVRSPAHAEAMHALQHGMDHP</sequence>
<dbReference type="PANTHER" id="PTHR45953">
    <property type="entry name" value="IDURONATE 2-SULFATASE"/>
    <property type="match status" value="1"/>
</dbReference>
<dbReference type="Gene3D" id="3.40.720.10">
    <property type="entry name" value="Alkaline Phosphatase, subunit A"/>
    <property type="match status" value="1"/>
</dbReference>
<dbReference type="SUPFAM" id="SSF53649">
    <property type="entry name" value="Alkaline phosphatase-like"/>
    <property type="match status" value="1"/>
</dbReference>
<dbReference type="GO" id="GO:0046872">
    <property type="term" value="F:metal ion binding"/>
    <property type="evidence" value="ECO:0007669"/>
    <property type="project" value="UniProtKB-KW"/>
</dbReference>
<dbReference type="GO" id="GO:0008484">
    <property type="term" value="F:sulfuric ester hydrolase activity"/>
    <property type="evidence" value="ECO:0007669"/>
    <property type="project" value="TreeGrafter"/>
</dbReference>
<proteinExistence type="predicted"/>
<keyword evidence="2" id="KW-0378">Hydrolase</keyword>
<gene>
    <name evidence="4" type="ORF">Prubr_64940</name>
</gene>
<dbReference type="RefSeq" id="WP_212818777.1">
    <property type="nucleotide sequence ID" value="NZ_AP023359.1"/>
</dbReference>
<evidence type="ECO:0000256" key="2">
    <source>
        <dbReference type="ARBA" id="ARBA00022801"/>
    </source>
</evidence>
<evidence type="ECO:0000256" key="1">
    <source>
        <dbReference type="ARBA" id="ARBA00022723"/>
    </source>
</evidence>
<dbReference type="CDD" id="cd16027">
    <property type="entry name" value="SGSH"/>
    <property type="match status" value="1"/>
</dbReference>
<dbReference type="KEGG" id="pry:Prubr_64940"/>
<protein>
    <submittedName>
        <fullName evidence="4">Sulfatase</fullName>
    </submittedName>
</protein>
<dbReference type="AlphaFoldDB" id="A0A810ND99"/>
<dbReference type="Pfam" id="PF00884">
    <property type="entry name" value="Sulfatase"/>
    <property type="match status" value="1"/>
</dbReference>